<feature type="transmembrane region" description="Helical" evidence="1">
    <location>
        <begin position="28"/>
        <end position="47"/>
    </location>
</feature>
<keyword evidence="1" id="KW-0812">Transmembrane</keyword>
<accession>A0A0A8XP30</accession>
<reference evidence="2" key="1">
    <citation type="submission" date="2014-09" db="EMBL/GenBank/DDBJ databases">
        <authorList>
            <person name="Magalhaes I.L.F."/>
            <person name="Oliveira U."/>
            <person name="Santos F.R."/>
            <person name="Vidigal T.H.D.A."/>
            <person name="Brescovit A.D."/>
            <person name="Santos A.J."/>
        </authorList>
    </citation>
    <scope>NUCLEOTIDE SEQUENCE</scope>
    <source>
        <tissue evidence="2">Shoot tissue taken approximately 20 cm above the soil surface</tissue>
    </source>
</reference>
<dbReference type="AlphaFoldDB" id="A0A0A8XP30"/>
<protein>
    <submittedName>
        <fullName evidence="2">Uncharacterized protein</fullName>
    </submittedName>
</protein>
<reference evidence="2" key="2">
    <citation type="journal article" date="2015" name="Data Brief">
        <title>Shoot transcriptome of the giant reed, Arundo donax.</title>
        <authorList>
            <person name="Barrero R.A."/>
            <person name="Guerrero F.D."/>
            <person name="Moolhuijzen P."/>
            <person name="Goolsby J.A."/>
            <person name="Tidwell J."/>
            <person name="Bellgard S.E."/>
            <person name="Bellgard M.I."/>
        </authorList>
    </citation>
    <scope>NUCLEOTIDE SEQUENCE</scope>
    <source>
        <tissue evidence="2">Shoot tissue taken approximately 20 cm above the soil surface</tissue>
    </source>
</reference>
<sequence>MIHGVINLYALTTQSCNLVHLQMHTMSMATAAFVWFVRVLTVNRLYLLCSIRMLIASLTLKKCAYVHSQHFQLFI</sequence>
<evidence type="ECO:0000313" key="2">
    <source>
        <dbReference type="EMBL" id="JAD15376.1"/>
    </source>
</evidence>
<keyword evidence="1" id="KW-1133">Transmembrane helix</keyword>
<organism evidence="2">
    <name type="scientific">Arundo donax</name>
    <name type="common">Giant reed</name>
    <name type="synonym">Donax arundinaceus</name>
    <dbReference type="NCBI Taxonomy" id="35708"/>
    <lineage>
        <taxon>Eukaryota</taxon>
        <taxon>Viridiplantae</taxon>
        <taxon>Streptophyta</taxon>
        <taxon>Embryophyta</taxon>
        <taxon>Tracheophyta</taxon>
        <taxon>Spermatophyta</taxon>
        <taxon>Magnoliopsida</taxon>
        <taxon>Liliopsida</taxon>
        <taxon>Poales</taxon>
        <taxon>Poaceae</taxon>
        <taxon>PACMAD clade</taxon>
        <taxon>Arundinoideae</taxon>
        <taxon>Arundineae</taxon>
        <taxon>Arundo</taxon>
    </lineage>
</organism>
<evidence type="ECO:0000256" key="1">
    <source>
        <dbReference type="SAM" id="Phobius"/>
    </source>
</evidence>
<dbReference type="EMBL" id="GBRH01282519">
    <property type="protein sequence ID" value="JAD15376.1"/>
    <property type="molecule type" value="Transcribed_RNA"/>
</dbReference>
<proteinExistence type="predicted"/>
<keyword evidence="1" id="KW-0472">Membrane</keyword>
<name>A0A0A8XP30_ARUDO</name>